<comment type="caution">
    <text evidence="1">The sequence shown here is derived from an EMBL/GenBank/DDBJ whole genome shotgun (WGS) entry which is preliminary data.</text>
</comment>
<proteinExistence type="predicted"/>
<reference evidence="2" key="1">
    <citation type="journal article" date="2014" name="Genome Announc.">
        <title>Draft genome sequence of the plant-pathogenic soil fungus Rhizoctonia solani anastomosis group 3 strain Rhs1AP.</title>
        <authorList>
            <person name="Cubeta M.A."/>
            <person name="Thomas E."/>
            <person name="Dean R.A."/>
            <person name="Jabaji S."/>
            <person name="Neate S.M."/>
            <person name="Tavantzis S."/>
            <person name="Toda T."/>
            <person name="Vilgalys R."/>
            <person name="Bharathan N."/>
            <person name="Fedorova-Abrams N."/>
            <person name="Pakala S.B."/>
            <person name="Pakala S.M."/>
            <person name="Zafar N."/>
            <person name="Joardar V."/>
            <person name="Losada L."/>
            <person name="Nierman W.C."/>
        </authorList>
    </citation>
    <scope>NUCLEOTIDE SEQUENCE [LARGE SCALE GENOMIC DNA]</scope>
    <source>
        <strain evidence="2">AG-3</strain>
    </source>
</reference>
<accession>X8JE22</accession>
<evidence type="ECO:0000313" key="2">
    <source>
        <dbReference type="Proteomes" id="UP000030108"/>
    </source>
</evidence>
<gene>
    <name evidence="1" type="ORF">RSOL_414120</name>
</gene>
<dbReference type="AlphaFoldDB" id="X8JE22"/>
<organism evidence="1 2">
    <name type="scientific">Rhizoctonia solani AG-3 Rhs1AP</name>
    <dbReference type="NCBI Taxonomy" id="1086054"/>
    <lineage>
        <taxon>Eukaryota</taxon>
        <taxon>Fungi</taxon>
        <taxon>Dikarya</taxon>
        <taxon>Basidiomycota</taxon>
        <taxon>Agaricomycotina</taxon>
        <taxon>Agaricomycetes</taxon>
        <taxon>Cantharellales</taxon>
        <taxon>Ceratobasidiaceae</taxon>
        <taxon>Rhizoctonia</taxon>
    </lineage>
</organism>
<dbReference type="EMBL" id="JATN01000318">
    <property type="protein sequence ID" value="EUC62200.1"/>
    <property type="molecule type" value="Genomic_DNA"/>
</dbReference>
<dbReference type="Proteomes" id="UP000030108">
    <property type="component" value="Unassembled WGS sequence"/>
</dbReference>
<protein>
    <submittedName>
        <fullName evidence="1">Uncharacterized protein</fullName>
    </submittedName>
</protein>
<sequence>MCRYVVCWLGESLEDGGPNMNGVLNVLRLTSTSTRTLSGTAFRSIRLVISSLERADTTSWSDDFRSLSTPKVLEDSCGSHKGHRSILSASFLCAISPANTRAVSLCPWYSSSLSEADGRVPPACVRLMVGPGWIRRMITCMD</sequence>
<evidence type="ECO:0000313" key="1">
    <source>
        <dbReference type="EMBL" id="EUC62200.1"/>
    </source>
</evidence>
<name>X8JE22_9AGAM</name>